<evidence type="ECO:0000256" key="2">
    <source>
        <dbReference type="ARBA" id="ARBA00023136"/>
    </source>
</evidence>
<organism evidence="6 7">
    <name type="scientific">Sphingobacterium corticis</name>
    <dbReference type="NCBI Taxonomy" id="1812823"/>
    <lineage>
        <taxon>Bacteria</taxon>
        <taxon>Pseudomonadati</taxon>
        <taxon>Bacteroidota</taxon>
        <taxon>Sphingobacteriia</taxon>
        <taxon>Sphingobacteriales</taxon>
        <taxon>Sphingobacteriaceae</taxon>
        <taxon>Sphingobacterium</taxon>
    </lineage>
</organism>
<evidence type="ECO:0000313" key="7">
    <source>
        <dbReference type="Proteomes" id="UP001597393"/>
    </source>
</evidence>
<dbReference type="Gene3D" id="2.40.170.20">
    <property type="entry name" value="TonB-dependent receptor, beta-barrel domain"/>
    <property type="match status" value="1"/>
</dbReference>
<sequence>MIRILFIVAWTVIALINQAFAQQPAVHLHGVVHNDQQEPIEGATVYLMTASSKVIVKSAQTNQQGEYTMSNVPNGTYYLEIASIGYNALQSEPFEFSGKAIAMPEMVLSTESQSIETVAVTGQTPLIRSSNGKLILDVENSTLAAGNNALEVLKRAPGVTIDKDENILLMGREGINVTIDGRQTFMTGEQLASFLKSVDGGQIKNIEVATTRSAKEDAEGSSGSINIVLKKNRIEGFNGTLVGSLAQGHYTRGNTSASLNYRKDNTTVFGTYSYMNNKRLFDLDIRRVVGEENPTEFNQTANMYQLDRTHTYRFGIEQKTSEKNTMLLQFSANNMAENEDNISTTLMGRPRLAIDEAPDSLLNSTSIGRANFNRYSLNFNNTFLTDTSGGKLVFDADLSRFRNKNNINYEYIMRDSRGDLLYDPELERTRTPVDIDIYVAKLDYSKPLSKKDRFETGLKYSNVRSDNDLQFEHFVNNQWQDYEGRPNHFIYTEQIAAAYADYSREMDKWSIKAGLRGELTISDGESRTMNSIVNRKYFDLFPSASVTRTINEDNILSLSYAKKISRPNYRHLNPFEYFIDRFTFMRGNPYLQPQYTHGLSLNYTWKKMFNFTVGSDITNDAMTESMGQDEETKRSWVIRENLGKQVNSYININTPYRVGNFWSMNNNMTLVHMYFKGPIAGSFVDQGGFMFQLNNMNNFKISKRFSAETSLDYTSPFVYNIYKIESNWALDLGVSYNFKDERSTLKLAATDIFRTSQNNISTRFGVFDSDIRQYNDRRTVRVTYTFRFGNLKQNIRKSDSSNDERNRAQ</sequence>
<dbReference type="PANTHER" id="PTHR40980:SF4">
    <property type="entry name" value="TONB-DEPENDENT RECEPTOR-LIKE BETA-BARREL DOMAIN-CONTAINING PROTEIN"/>
    <property type="match status" value="1"/>
</dbReference>
<evidence type="ECO:0000259" key="5">
    <source>
        <dbReference type="Pfam" id="PF14905"/>
    </source>
</evidence>
<keyword evidence="2" id="KW-0472">Membrane</keyword>
<feature type="domain" description="Outer membrane protein beta-barrel" evidence="5">
    <location>
        <begin position="385"/>
        <end position="786"/>
    </location>
</feature>
<dbReference type="InterPro" id="IPR041700">
    <property type="entry name" value="OMP_b-brl_3"/>
</dbReference>
<keyword evidence="4" id="KW-0732">Signal</keyword>
<evidence type="ECO:0000256" key="3">
    <source>
        <dbReference type="ARBA" id="ARBA00023237"/>
    </source>
</evidence>
<proteinExistence type="predicted"/>
<dbReference type="Pfam" id="PF14905">
    <property type="entry name" value="OMP_b-brl_3"/>
    <property type="match status" value="1"/>
</dbReference>
<dbReference type="RefSeq" id="WP_380867959.1">
    <property type="nucleotide sequence ID" value="NZ_JBHUMA010000004.1"/>
</dbReference>
<keyword evidence="3" id="KW-0998">Cell outer membrane</keyword>
<dbReference type="InterPro" id="IPR008969">
    <property type="entry name" value="CarboxyPept-like_regulatory"/>
</dbReference>
<accession>A0ABW5NGY7</accession>
<comment type="caution">
    <text evidence="6">The sequence shown here is derived from an EMBL/GenBank/DDBJ whole genome shotgun (WGS) entry which is preliminary data.</text>
</comment>
<dbReference type="PANTHER" id="PTHR40980">
    <property type="entry name" value="PLUG DOMAIN-CONTAINING PROTEIN"/>
    <property type="match status" value="1"/>
</dbReference>
<dbReference type="SUPFAM" id="SSF56935">
    <property type="entry name" value="Porins"/>
    <property type="match status" value="1"/>
</dbReference>
<reference evidence="7" key="1">
    <citation type="journal article" date="2019" name="Int. J. Syst. Evol. Microbiol.">
        <title>The Global Catalogue of Microorganisms (GCM) 10K type strain sequencing project: providing services to taxonomists for standard genome sequencing and annotation.</title>
        <authorList>
            <consortium name="The Broad Institute Genomics Platform"/>
            <consortium name="The Broad Institute Genome Sequencing Center for Infectious Disease"/>
            <person name="Wu L."/>
            <person name="Ma J."/>
        </authorList>
    </citation>
    <scope>NUCLEOTIDE SEQUENCE [LARGE SCALE GENOMIC DNA]</scope>
    <source>
        <strain evidence="7">KCTC 42248</strain>
    </source>
</reference>
<keyword evidence="7" id="KW-1185">Reference proteome</keyword>
<feature type="signal peptide" evidence="4">
    <location>
        <begin position="1"/>
        <end position="21"/>
    </location>
</feature>
<evidence type="ECO:0000313" key="6">
    <source>
        <dbReference type="EMBL" id="MFD2598227.1"/>
    </source>
</evidence>
<dbReference type="Proteomes" id="UP001597393">
    <property type="component" value="Unassembled WGS sequence"/>
</dbReference>
<protein>
    <submittedName>
        <fullName evidence="6">Outer membrane beta-barrel protein</fullName>
    </submittedName>
</protein>
<evidence type="ECO:0000256" key="1">
    <source>
        <dbReference type="ARBA" id="ARBA00004442"/>
    </source>
</evidence>
<dbReference type="SUPFAM" id="SSF49464">
    <property type="entry name" value="Carboxypeptidase regulatory domain-like"/>
    <property type="match status" value="1"/>
</dbReference>
<dbReference type="Gene3D" id="2.60.40.1120">
    <property type="entry name" value="Carboxypeptidase-like, regulatory domain"/>
    <property type="match status" value="1"/>
</dbReference>
<dbReference type="InterPro" id="IPR036942">
    <property type="entry name" value="Beta-barrel_TonB_sf"/>
</dbReference>
<comment type="subcellular location">
    <subcellularLocation>
        <location evidence="1">Cell outer membrane</location>
    </subcellularLocation>
</comment>
<name>A0ABW5NGY7_9SPHI</name>
<dbReference type="Pfam" id="PF13620">
    <property type="entry name" value="CarboxypepD_reg"/>
    <property type="match status" value="1"/>
</dbReference>
<evidence type="ECO:0000256" key="4">
    <source>
        <dbReference type="SAM" id="SignalP"/>
    </source>
</evidence>
<feature type="chain" id="PRO_5047344998" evidence="4">
    <location>
        <begin position="22"/>
        <end position="809"/>
    </location>
</feature>
<dbReference type="EMBL" id="JBHUMA010000004">
    <property type="protein sequence ID" value="MFD2598227.1"/>
    <property type="molecule type" value="Genomic_DNA"/>
</dbReference>
<gene>
    <name evidence="6" type="ORF">ACFSQ3_04620</name>
</gene>